<dbReference type="Proteomes" id="UP000319143">
    <property type="component" value="Unassembled WGS sequence"/>
</dbReference>
<name>A0A5C6DU58_9BACT</name>
<organism evidence="1 2">
    <name type="scientific">Novipirellula artificiosorum</name>
    <dbReference type="NCBI Taxonomy" id="2528016"/>
    <lineage>
        <taxon>Bacteria</taxon>
        <taxon>Pseudomonadati</taxon>
        <taxon>Planctomycetota</taxon>
        <taxon>Planctomycetia</taxon>
        <taxon>Pirellulales</taxon>
        <taxon>Pirellulaceae</taxon>
        <taxon>Novipirellula</taxon>
    </lineage>
</organism>
<evidence type="ECO:0000313" key="2">
    <source>
        <dbReference type="Proteomes" id="UP000319143"/>
    </source>
</evidence>
<dbReference type="AlphaFoldDB" id="A0A5C6DU58"/>
<dbReference type="EMBL" id="SJPV01000002">
    <property type="protein sequence ID" value="TWU40903.1"/>
    <property type="molecule type" value="Genomic_DNA"/>
</dbReference>
<gene>
    <name evidence="1" type="ORF">Poly41_17380</name>
</gene>
<accession>A0A5C6DU58</accession>
<proteinExistence type="predicted"/>
<protein>
    <submittedName>
        <fullName evidence="1">Uncharacterized protein</fullName>
    </submittedName>
</protein>
<evidence type="ECO:0000313" key="1">
    <source>
        <dbReference type="EMBL" id="TWU40903.1"/>
    </source>
</evidence>
<reference evidence="1 2" key="1">
    <citation type="submission" date="2019-02" db="EMBL/GenBank/DDBJ databases">
        <title>Deep-cultivation of Planctomycetes and their phenomic and genomic characterization uncovers novel biology.</title>
        <authorList>
            <person name="Wiegand S."/>
            <person name="Jogler M."/>
            <person name="Boedeker C."/>
            <person name="Pinto D."/>
            <person name="Vollmers J."/>
            <person name="Rivas-Marin E."/>
            <person name="Kohn T."/>
            <person name="Peeters S.H."/>
            <person name="Heuer A."/>
            <person name="Rast P."/>
            <person name="Oberbeckmann S."/>
            <person name="Bunk B."/>
            <person name="Jeske O."/>
            <person name="Meyerdierks A."/>
            <person name="Storesund J.E."/>
            <person name="Kallscheuer N."/>
            <person name="Luecker S."/>
            <person name="Lage O.M."/>
            <person name="Pohl T."/>
            <person name="Merkel B.J."/>
            <person name="Hornburger P."/>
            <person name="Mueller R.-W."/>
            <person name="Bruemmer F."/>
            <person name="Labrenz M."/>
            <person name="Spormann A.M."/>
            <person name="Op Den Camp H."/>
            <person name="Overmann J."/>
            <person name="Amann R."/>
            <person name="Jetten M.S.M."/>
            <person name="Mascher T."/>
            <person name="Medema M.H."/>
            <person name="Devos D.P."/>
            <person name="Kaster A.-K."/>
            <person name="Ovreas L."/>
            <person name="Rohde M."/>
            <person name="Galperin M.Y."/>
            <person name="Jogler C."/>
        </authorList>
    </citation>
    <scope>NUCLEOTIDE SEQUENCE [LARGE SCALE GENOMIC DNA]</scope>
    <source>
        <strain evidence="1 2">Poly41</strain>
    </source>
</reference>
<keyword evidence="2" id="KW-1185">Reference proteome</keyword>
<sequence>MLGGETTAQHIVLGANASLGSKCGKVPARGTLHDFFSAMTQLSGGKPLFVCARPALLGYDRGVFNLCCNTSDFPFTLGVLACFTNDS</sequence>
<comment type="caution">
    <text evidence="1">The sequence shown here is derived from an EMBL/GenBank/DDBJ whole genome shotgun (WGS) entry which is preliminary data.</text>
</comment>